<evidence type="ECO:0000313" key="1">
    <source>
        <dbReference type="EMBL" id="WAM31706.1"/>
    </source>
</evidence>
<proteinExistence type="predicted"/>
<dbReference type="EMBL" id="CP113864">
    <property type="protein sequence ID" value="WAM31706.1"/>
    <property type="molecule type" value="Genomic_DNA"/>
</dbReference>
<name>A0ABY7BI28_9FIRM</name>
<keyword evidence="2" id="KW-1185">Reference proteome</keyword>
<gene>
    <name evidence="1" type="ORF">OTJ99_000142</name>
</gene>
<accession>A0ABY7BI28</accession>
<reference evidence="1" key="1">
    <citation type="submission" date="2022-12" db="EMBL/GenBank/DDBJ databases">
        <authorList>
            <person name="Bing R.G."/>
            <person name="Willard D.J."/>
            <person name="Manesh M.J.H."/>
            <person name="Laemthong T."/>
            <person name="Crosby J.R."/>
            <person name="Kelly R.M."/>
        </authorList>
    </citation>
    <scope>NUCLEOTIDE SEQUENCE</scope>
    <source>
        <strain evidence="1">DSM 8991</strain>
    </source>
</reference>
<protein>
    <submittedName>
        <fullName evidence="1">Uncharacterized protein</fullName>
    </submittedName>
</protein>
<dbReference type="RefSeq" id="WP_235374543.1">
    <property type="nucleotide sequence ID" value="NZ_CP113864.1"/>
</dbReference>
<sequence>MTEATEITSLYDAGKPAFEPNEFLAEATMIIPCFVAFKTAFQSFGLSDEVEKLMFAMLILFFIQKSRARTTRSTFPSSFLFKI</sequence>
<evidence type="ECO:0000313" key="2">
    <source>
        <dbReference type="Proteomes" id="UP001164745"/>
    </source>
</evidence>
<organism evidence="1 2">
    <name type="scientific">Caldicellulosiruptor naganoensis</name>
    <dbReference type="NCBI Taxonomy" id="29324"/>
    <lineage>
        <taxon>Bacteria</taxon>
        <taxon>Bacillati</taxon>
        <taxon>Bacillota</taxon>
        <taxon>Bacillota incertae sedis</taxon>
        <taxon>Caldicellulosiruptorales</taxon>
        <taxon>Caldicellulosiruptoraceae</taxon>
        <taxon>Caldicellulosiruptor</taxon>
    </lineage>
</organism>
<dbReference type="Proteomes" id="UP001164745">
    <property type="component" value="Chromosome"/>
</dbReference>